<dbReference type="FunFam" id="1.10.287.110:FF:000048">
    <property type="entry name" value="DnaJ family protein"/>
    <property type="match status" value="1"/>
</dbReference>
<protein>
    <submittedName>
        <fullName evidence="9">Uncharacterized protein</fullName>
    </submittedName>
</protein>
<dbReference type="HAMAP" id="MF_01152">
    <property type="entry name" value="DnaJ"/>
    <property type="match status" value="1"/>
</dbReference>
<dbReference type="CDD" id="cd10747">
    <property type="entry name" value="DnaJ_C"/>
    <property type="match status" value="1"/>
</dbReference>
<dbReference type="InterPro" id="IPR012724">
    <property type="entry name" value="DnaJ"/>
</dbReference>
<evidence type="ECO:0000256" key="3">
    <source>
        <dbReference type="ARBA" id="ARBA00022771"/>
    </source>
</evidence>
<dbReference type="PANTHER" id="PTHR43888">
    <property type="entry name" value="DNAJ-LIKE-2, ISOFORM A-RELATED"/>
    <property type="match status" value="1"/>
</dbReference>
<dbReference type="SMART" id="SM00271">
    <property type="entry name" value="DnaJ"/>
    <property type="match status" value="1"/>
</dbReference>
<evidence type="ECO:0000256" key="6">
    <source>
        <dbReference type="SAM" id="MobiDB-lite"/>
    </source>
</evidence>
<feature type="domain" description="CR-type" evidence="8">
    <location>
        <begin position="131"/>
        <end position="215"/>
    </location>
</feature>
<proteinExistence type="inferred from homology"/>
<dbReference type="InterPro" id="IPR002939">
    <property type="entry name" value="DnaJ_C"/>
</dbReference>
<evidence type="ECO:0000256" key="1">
    <source>
        <dbReference type="ARBA" id="ARBA00022723"/>
    </source>
</evidence>
<evidence type="ECO:0000313" key="9">
    <source>
        <dbReference type="EMBL" id="CAD9038487.1"/>
    </source>
</evidence>
<feature type="compositionally biased region" description="Polar residues" evidence="6">
    <location>
        <begin position="402"/>
        <end position="411"/>
    </location>
</feature>
<sequence length="411" mass="44839">MVKETKYYDCLGVSPDASENDIKRAYKKTALQYHPDKNPDPAASEKFKECSRAYEVLSDEQKRSVYDRFGEAGLEEGGGGPGMNPQDIFSQFFGGGSPFGGMFGGGKGGGERKGKDVVHALPVSLEELYNGKTKKLSLNKQIICKQCKGSGSKKEGASSVCSDCKGAGVKMIVRQMGPMIQQMQTQCPSCKGEGTQIKEQDKCGGCSGNRVTQEKKILEVHVEKGMRQNDKITFNREGDQHPDIKIPGDVVIVLQQKNHDRFERSGQDLCMKKKVCLKQALCGFEFPVQQLDGRTLLVKTQPGHVIEPGATMSIPGEGMPQHRNPFNKGQMLITFEIEMPKSLSASAIETLCKVLPDATTKEPAFKKDEAEECFLHEFNGKTSGGGRGDSGGPAYEEDQDQGPGQAQCVHQ</sequence>
<feature type="domain" description="J" evidence="7">
    <location>
        <begin position="6"/>
        <end position="70"/>
    </location>
</feature>
<keyword evidence="1 5" id="KW-0479">Metal-binding</keyword>
<dbReference type="EMBL" id="HBGA01133940">
    <property type="protein sequence ID" value="CAD9038487.1"/>
    <property type="molecule type" value="Transcribed_RNA"/>
</dbReference>
<dbReference type="AlphaFoldDB" id="A0A7S1JB75"/>
<dbReference type="SUPFAM" id="SSF46565">
    <property type="entry name" value="Chaperone J-domain"/>
    <property type="match status" value="1"/>
</dbReference>
<dbReference type="GO" id="GO:0051082">
    <property type="term" value="F:unfolded protein binding"/>
    <property type="evidence" value="ECO:0007669"/>
    <property type="project" value="InterPro"/>
</dbReference>
<feature type="compositionally biased region" description="Gly residues" evidence="6">
    <location>
        <begin position="382"/>
        <end position="391"/>
    </location>
</feature>
<gene>
    <name evidence="9" type="ORF">EGYM00392_LOCUS49649</name>
</gene>
<feature type="zinc finger region" description="CR-type" evidence="5">
    <location>
        <begin position="131"/>
        <end position="215"/>
    </location>
</feature>
<organism evidence="9">
    <name type="scientific">Eutreptiella gymnastica</name>
    <dbReference type="NCBI Taxonomy" id="73025"/>
    <lineage>
        <taxon>Eukaryota</taxon>
        <taxon>Discoba</taxon>
        <taxon>Euglenozoa</taxon>
        <taxon>Euglenida</taxon>
        <taxon>Spirocuta</taxon>
        <taxon>Euglenophyceae</taxon>
        <taxon>Eutreptiales</taxon>
        <taxon>Eutreptiaceae</taxon>
        <taxon>Eutreptiella</taxon>
    </lineage>
</organism>
<dbReference type="InterPro" id="IPR008971">
    <property type="entry name" value="HSP40/DnaJ_pept-bd"/>
</dbReference>
<reference evidence="9" key="1">
    <citation type="submission" date="2021-01" db="EMBL/GenBank/DDBJ databases">
        <authorList>
            <person name="Corre E."/>
            <person name="Pelletier E."/>
            <person name="Niang G."/>
            <person name="Scheremetjew M."/>
            <person name="Finn R."/>
            <person name="Kale V."/>
            <person name="Holt S."/>
            <person name="Cochrane G."/>
            <person name="Meng A."/>
            <person name="Brown T."/>
            <person name="Cohen L."/>
        </authorList>
    </citation>
    <scope>NUCLEOTIDE SEQUENCE</scope>
    <source>
        <strain evidence="9">NIES-381</strain>
    </source>
</reference>
<evidence type="ECO:0000259" key="8">
    <source>
        <dbReference type="PROSITE" id="PS51188"/>
    </source>
</evidence>
<dbReference type="InterPro" id="IPR036410">
    <property type="entry name" value="HSP_DnaJ_Cys-rich_dom_sf"/>
</dbReference>
<dbReference type="InterPro" id="IPR001305">
    <property type="entry name" value="HSP_DnaJ_Cys-rich_dom"/>
</dbReference>
<keyword evidence="4 5" id="KW-0862">Zinc</keyword>
<dbReference type="GO" id="GO:0008270">
    <property type="term" value="F:zinc ion binding"/>
    <property type="evidence" value="ECO:0007669"/>
    <property type="project" value="UniProtKB-KW"/>
</dbReference>
<name>A0A7S1JB75_9EUGL</name>
<dbReference type="GO" id="GO:0005524">
    <property type="term" value="F:ATP binding"/>
    <property type="evidence" value="ECO:0007669"/>
    <property type="project" value="InterPro"/>
</dbReference>
<dbReference type="SUPFAM" id="SSF49493">
    <property type="entry name" value="HSP40/DnaJ peptide-binding domain"/>
    <property type="match status" value="2"/>
</dbReference>
<dbReference type="PROSITE" id="PS50076">
    <property type="entry name" value="DNAJ_2"/>
    <property type="match status" value="1"/>
</dbReference>
<dbReference type="GO" id="GO:0030544">
    <property type="term" value="F:Hsp70 protein binding"/>
    <property type="evidence" value="ECO:0007669"/>
    <property type="project" value="InterPro"/>
</dbReference>
<dbReference type="InterPro" id="IPR044713">
    <property type="entry name" value="DNJA1/2-like"/>
</dbReference>
<feature type="region of interest" description="Disordered" evidence="6">
    <location>
        <begin position="377"/>
        <end position="411"/>
    </location>
</feature>
<dbReference type="CDD" id="cd06257">
    <property type="entry name" value="DnaJ"/>
    <property type="match status" value="1"/>
</dbReference>
<dbReference type="Gene3D" id="2.10.230.10">
    <property type="entry name" value="Heat shock protein DnaJ, cysteine-rich domain"/>
    <property type="match status" value="1"/>
</dbReference>
<evidence type="ECO:0000256" key="4">
    <source>
        <dbReference type="ARBA" id="ARBA00022833"/>
    </source>
</evidence>
<keyword evidence="2" id="KW-0677">Repeat</keyword>
<keyword evidence="3 5" id="KW-0863">Zinc-finger</keyword>
<dbReference type="SUPFAM" id="SSF57938">
    <property type="entry name" value="DnaJ/Hsp40 cysteine-rich domain"/>
    <property type="match status" value="1"/>
</dbReference>
<dbReference type="Gene3D" id="2.60.260.20">
    <property type="entry name" value="Urease metallochaperone UreE, N-terminal domain"/>
    <property type="match status" value="2"/>
</dbReference>
<dbReference type="FunFam" id="2.60.260.20:FF:000003">
    <property type="entry name" value="DnaJ subfamily A member 2"/>
    <property type="match status" value="1"/>
</dbReference>
<dbReference type="CDD" id="cd10719">
    <property type="entry name" value="DnaJ_zf"/>
    <property type="match status" value="1"/>
</dbReference>
<dbReference type="GO" id="GO:0006457">
    <property type="term" value="P:protein folding"/>
    <property type="evidence" value="ECO:0007669"/>
    <property type="project" value="InterPro"/>
</dbReference>
<dbReference type="InterPro" id="IPR036869">
    <property type="entry name" value="J_dom_sf"/>
</dbReference>
<dbReference type="Gene3D" id="1.10.287.110">
    <property type="entry name" value="DnaJ domain"/>
    <property type="match status" value="1"/>
</dbReference>
<dbReference type="InterPro" id="IPR001623">
    <property type="entry name" value="DnaJ_domain"/>
</dbReference>
<dbReference type="Pfam" id="PF00226">
    <property type="entry name" value="DnaJ"/>
    <property type="match status" value="1"/>
</dbReference>
<dbReference type="FunFam" id="2.10.230.10:FF:000010">
    <property type="entry name" value="Heat shock protein DnaJ, putative"/>
    <property type="match status" value="1"/>
</dbReference>
<evidence type="ECO:0000256" key="2">
    <source>
        <dbReference type="ARBA" id="ARBA00022737"/>
    </source>
</evidence>
<dbReference type="Pfam" id="PF00684">
    <property type="entry name" value="DnaJ_CXXCXGXG"/>
    <property type="match status" value="1"/>
</dbReference>
<dbReference type="PROSITE" id="PS51188">
    <property type="entry name" value="ZF_CR"/>
    <property type="match status" value="1"/>
</dbReference>
<evidence type="ECO:0000256" key="5">
    <source>
        <dbReference type="PROSITE-ProRule" id="PRU00546"/>
    </source>
</evidence>
<dbReference type="PRINTS" id="PR00625">
    <property type="entry name" value="JDOMAIN"/>
</dbReference>
<dbReference type="GO" id="GO:0009408">
    <property type="term" value="P:response to heat"/>
    <property type="evidence" value="ECO:0007669"/>
    <property type="project" value="InterPro"/>
</dbReference>
<dbReference type="Pfam" id="PF01556">
    <property type="entry name" value="DnaJ_C"/>
    <property type="match status" value="1"/>
</dbReference>
<evidence type="ECO:0000259" key="7">
    <source>
        <dbReference type="PROSITE" id="PS50076"/>
    </source>
</evidence>
<accession>A0A7S1JB75</accession>